<dbReference type="EMBL" id="CAIIXF020000010">
    <property type="protein sequence ID" value="CAH1796453.1"/>
    <property type="molecule type" value="Genomic_DNA"/>
</dbReference>
<dbReference type="PANTHER" id="PTHR16840:SF3">
    <property type="entry name" value="GROWTH ARREST-SPECIFIC PROTEIN 1"/>
    <property type="match status" value="1"/>
</dbReference>
<feature type="chain" id="PRO_5035868324" description="Growth arrest-specific protein 1" evidence="1">
    <location>
        <begin position="24"/>
        <end position="252"/>
    </location>
</feature>
<proteinExistence type="predicted"/>
<accession>A0A8S4PQK8</accession>
<organism evidence="2 3">
    <name type="scientific">Owenia fusiformis</name>
    <name type="common">Polychaete worm</name>
    <dbReference type="NCBI Taxonomy" id="6347"/>
    <lineage>
        <taxon>Eukaryota</taxon>
        <taxon>Metazoa</taxon>
        <taxon>Spiralia</taxon>
        <taxon>Lophotrochozoa</taxon>
        <taxon>Annelida</taxon>
        <taxon>Polychaeta</taxon>
        <taxon>Sedentaria</taxon>
        <taxon>Canalipalpata</taxon>
        <taxon>Sabellida</taxon>
        <taxon>Oweniida</taxon>
        <taxon>Oweniidae</taxon>
        <taxon>Owenia</taxon>
    </lineage>
</organism>
<protein>
    <recommendedName>
        <fullName evidence="4">Growth arrest-specific protein 1</fullName>
    </recommendedName>
</protein>
<sequence length="252" mass="27990">MTLIHQNIAFGLSVFICTLTSLAAELCHVARNKCVARMGCSMALHNYITNCGPVIHGETDICTPDCRKALISLFSTDDKAGEMFMTCDCNGNQFCEESKHRIEICSNDVIQGLHSIDDDETMLSCSLASMICEADTRCCTALDFYQLHCKKMWAGEKCTHRCNNSIQILYGQHKAKKLRTCYCDGTEGLTAGSSGLLHIYPLDQPVHALHYNSALNDIQCQASPDITQPSKMAMAQQDRSPGYEFIFTKFET</sequence>
<dbReference type="AlphaFoldDB" id="A0A8S4PQK8"/>
<feature type="signal peptide" evidence="1">
    <location>
        <begin position="1"/>
        <end position="23"/>
    </location>
</feature>
<evidence type="ECO:0008006" key="4">
    <source>
        <dbReference type="Google" id="ProtNLM"/>
    </source>
</evidence>
<dbReference type="SUPFAM" id="SSF110035">
    <property type="entry name" value="GDNF receptor-like"/>
    <property type="match status" value="1"/>
</dbReference>
<dbReference type="InterPro" id="IPR039596">
    <property type="entry name" value="GAS1"/>
</dbReference>
<reference evidence="2" key="1">
    <citation type="submission" date="2022-03" db="EMBL/GenBank/DDBJ databases">
        <authorList>
            <person name="Martin C."/>
        </authorList>
    </citation>
    <scope>NUCLEOTIDE SEQUENCE</scope>
</reference>
<dbReference type="InterPro" id="IPR037193">
    <property type="entry name" value="GDNF_alpha"/>
</dbReference>
<gene>
    <name evidence="2" type="ORF">OFUS_LOCUS20858</name>
</gene>
<evidence type="ECO:0000313" key="3">
    <source>
        <dbReference type="Proteomes" id="UP000749559"/>
    </source>
</evidence>
<dbReference type="PANTHER" id="PTHR16840">
    <property type="entry name" value="GROWTH ARREST-SPECIFIC PROTEIN 1"/>
    <property type="match status" value="1"/>
</dbReference>
<name>A0A8S4PQK8_OWEFU</name>
<dbReference type="Proteomes" id="UP000749559">
    <property type="component" value="Unassembled WGS sequence"/>
</dbReference>
<evidence type="ECO:0000256" key="1">
    <source>
        <dbReference type="SAM" id="SignalP"/>
    </source>
</evidence>
<keyword evidence="3" id="KW-1185">Reference proteome</keyword>
<evidence type="ECO:0000313" key="2">
    <source>
        <dbReference type="EMBL" id="CAH1796453.1"/>
    </source>
</evidence>
<dbReference type="GO" id="GO:0051726">
    <property type="term" value="P:regulation of cell cycle"/>
    <property type="evidence" value="ECO:0007669"/>
    <property type="project" value="InterPro"/>
</dbReference>
<comment type="caution">
    <text evidence="2">The sequence shown here is derived from an EMBL/GenBank/DDBJ whole genome shotgun (WGS) entry which is preliminary data.</text>
</comment>
<dbReference type="OrthoDB" id="5950623at2759"/>
<keyword evidence="1" id="KW-0732">Signal</keyword>